<dbReference type="PRINTS" id="PR00206">
    <property type="entry name" value="CONNEXIN"/>
</dbReference>
<evidence type="ECO:0000256" key="4">
    <source>
        <dbReference type="ARBA" id="ARBA00022692"/>
    </source>
</evidence>
<dbReference type="Proteomes" id="UP001558613">
    <property type="component" value="Unassembled WGS sequence"/>
</dbReference>
<feature type="domain" description="Connexin cysteine-rich" evidence="13">
    <location>
        <begin position="247"/>
        <end position="313"/>
    </location>
</feature>
<gene>
    <name evidence="14" type="ORF">QQF64_022309</name>
</gene>
<evidence type="ECO:0000256" key="1">
    <source>
        <dbReference type="ARBA" id="ARBA00004610"/>
    </source>
</evidence>
<dbReference type="PANTHER" id="PTHR11984">
    <property type="entry name" value="CONNEXIN"/>
    <property type="match status" value="1"/>
</dbReference>
<feature type="domain" description="Connexin N-terminal" evidence="12">
    <location>
        <begin position="129"/>
        <end position="162"/>
    </location>
</feature>
<keyword evidence="6" id="KW-0965">Cell junction</keyword>
<dbReference type="InterPro" id="IPR038359">
    <property type="entry name" value="Connexin_N_sf"/>
</dbReference>
<feature type="transmembrane region" description="Helical" evidence="11">
    <location>
        <begin position="163"/>
        <end position="183"/>
    </location>
</feature>
<evidence type="ECO:0000256" key="3">
    <source>
        <dbReference type="ARBA" id="ARBA00022475"/>
    </source>
</evidence>
<keyword evidence="5 9" id="KW-0303">Gap junction</keyword>
<dbReference type="InterPro" id="IPR013092">
    <property type="entry name" value="Connexin_N"/>
</dbReference>
<proteinExistence type="inferred from homology"/>
<evidence type="ECO:0000256" key="2">
    <source>
        <dbReference type="ARBA" id="ARBA00004651"/>
    </source>
</evidence>
<dbReference type="SMART" id="SM01089">
    <property type="entry name" value="Connexin_CCC"/>
    <property type="match status" value="1"/>
</dbReference>
<keyword evidence="3" id="KW-1003">Cell membrane</keyword>
<comment type="subunit">
    <text evidence="9">A connexon is composed of a hexamer of connexins.</text>
</comment>
<keyword evidence="4 9" id="KW-0812">Transmembrane</keyword>
<evidence type="ECO:0000256" key="8">
    <source>
        <dbReference type="ARBA" id="ARBA00023136"/>
    </source>
</evidence>
<dbReference type="Pfam" id="PF00029">
    <property type="entry name" value="Connexin"/>
    <property type="match status" value="1"/>
</dbReference>
<keyword evidence="8 11" id="KW-0472">Membrane</keyword>
<comment type="function">
    <text evidence="9">One gap junction consists of a cluster of closely packed pairs of transmembrane channels, the connexons, through which materials of low MW diffuse from one cell to a neighboring cell.</text>
</comment>
<accession>A0ABR3L7U4</accession>
<comment type="similarity">
    <text evidence="9">Belongs to the connexin family.</text>
</comment>
<dbReference type="PROSITE" id="PS00408">
    <property type="entry name" value="CONNEXINS_2"/>
    <property type="match status" value="1"/>
</dbReference>
<evidence type="ECO:0000256" key="9">
    <source>
        <dbReference type="RuleBase" id="RU000630"/>
    </source>
</evidence>
<name>A0ABR3L7U4_9TELE</name>
<comment type="caution">
    <text evidence="14">The sequence shown here is derived from an EMBL/GenBank/DDBJ whole genome shotgun (WGS) entry which is preliminary data.</text>
</comment>
<evidence type="ECO:0000256" key="10">
    <source>
        <dbReference type="SAM" id="MobiDB-lite"/>
    </source>
</evidence>
<evidence type="ECO:0000256" key="5">
    <source>
        <dbReference type="ARBA" id="ARBA00022868"/>
    </source>
</evidence>
<feature type="transmembrane region" description="Helical" evidence="11">
    <location>
        <begin position="294"/>
        <end position="314"/>
    </location>
</feature>
<evidence type="ECO:0000313" key="14">
    <source>
        <dbReference type="EMBL" id="KAL1248991.1"/>
    </source>
</evidence>
<comment type="subcellular location">
    <subcellularLocation>
        <location evidence="1">Cell junction</location>
        <location evidence="1">Gap junction</location>
    </subcellularLocation>
    <subcellularLocation>
        <location evidence="2 9">Cell membrane</location>
        <topology evidence="2 9">Multi-pass membrane protein</topology>
    </subcellularLocation>
</comment>
<dbReference type="PANTHER" id="PTHR11984:SF3">
    <property type="entry name" value="GAP JUNCTION DELTA-4 PROTEIN"/>
    <property type="match status" value="1"/>
</dbReference>
<evidence type="ECO:0000259" key="13">
    <source>
        <dbReference type="SMART" id="SM01089"/>
    </source>
</evidence>
<evidence type="ECO:0000256" key="7">
    <source>
        <dbReference type="ARBA" id="ARBA00022989"/>
    </source>
</evidence>
<evidence type="ECO:0000256" key="11">
    <source>
        <dbReference type="SAM" id="Phobius"/>
    </source>
</evidence>
<feature type="transmembrane region" description="Helical" evidence="11">
    <location>
        <begin position="110"/>
        <end position="131"/>
    </location>
</feature>
<dbReference type="InterPro" id="IPR017990">
    <property type="entry name" value="Connexin_CS"/>
</dbReference>
<organism evidence="14 15">
    <name type="scientific">Cirrhinus molitorella</name>
    <name type="common">mud carp</name>
    <dbReference type="NCBI Taxonomy" id="172907"/>
    <lineage>
        <taxon>Eukaryota</taxon>
        <taxon>Metazoa</taxon>
        <taxon>Chordata</taxon>
        <taxon>Craniata</taxon>
        <taxon>Vertebrata</taxon>
        <taxon>Euteleostomi</taxon>
        <taxon>Actinopterygii</taxon>
        <taxon>Neopterygii</taxon>
        <taxon>Teleostei</taxon>
        <taxon>Ostariophysi</taxon>
        <taxon>Cypriniformes</taxon>
        <taxon>Cyprinidae</taxon>
        <taxon>Labeoninae</taxon>
        <taxon>Labeonini</taxon>
        <taxon>Cirrhinus</taxon>
    </lineage>
</organism>
<dbReference type="PROSITE" id="PS00407">
    <property type="entry name" value="CONNEXINS_1"/>
    <property type="match status" value="1"/>
</dbReference>
<keyword evidence="7 11" id="KW-1133">Transmembrane helix</keyword>
<feature type="transmembrane region" description="Helical" evidence="11">
    <location>
        <begin position="237"/>
        <end position="258"/>
    </location>
</feature>
<dbReference type="EMBL" id="JAYMGO010000024">
    <property type="protein sequence ID" value="KAL1248991.1"/>
    <property type="molecule type" value="Genomic_DNA"/>
</dbReference>
<protein>
    <recommendedName>
        <fullName evidence="9">Gap junction protein</fullName>
    </recommendedName>
</protein>
<evidence type="ECO:0000259" key="12">
    <source>
        <dbReference type="SMART" id="SM00037"/>
    </source>
</evidence>
<sequence>MPDTASYSPVRTNRAQISQQGLRADMPLVGKNSLTMELTSLVFCCLRTVVVRTEAEVRWEAKLVDTQELCCCGFPPTWVWRPKSAGMAKQTVSEMIFITLNHNITLIGKAWLILVIFLRILVLLFAGYPLYQDEQERFVCNTIQPGCANVCYDMFAPLSLFRFWLVQLTTLCLPYVMFIIYVIHKVSSSLPAESGTSESIKADSIYKIHQESFRKASLCKTIVKAEKGRVQYFTGAYILHLLLRILVEAGFGAAHYYLFGFHIPKRFMCQQPPCTTMVDCYISRPTEKTIMLNFMLGAAALSLLLNMCDLICAVKRSVRQKSKGKMLVEKMYAEEQYYLSGNGNQVVDASMPPTQDVMAPGVFRKRGTRHSSGDEAASILLDDDPPLHTTLGGMPTIAGMPGYNNKDDSSSYQPTQEEGMVREGSEVALYPSESLGTPRSIRVSKRGRLKPPPPPRRDKLAAQGAIDVSGATAVCTRRVGQYTLVEMKTGEDVPTCNGDAQEKRSEWV</sequence>
<reference evidence="14 15" key="1">
    <citation type="submission" date="2023-09" db="EMBL/GenBank/DDBJ databases">
        <authorList>
            <person name="Wang M."/>
        </authorList>
    </citation>
    <scope>NUCLEOTIDE SEQUENCE [LARGE SCALE GENOMIC DNA]</scope>
    <source>
        <strain evidence="14">GT-2023</strain>
        <tissue evidence="14">Liver</tissue>
    </source>
</reference>
<dbReference type="InterPro" id="IPR000500">
    <property type="entry name" value="Connexin"/>
</dbReference>
<dbReference type="Gene3D" id="1.20.1440.80">
    <property type="entry name" value="Gap junction channel protein cysteine-rich domain"/>
    <property type="match status" value="1"/>
</dbReference>
<feature type="region of interest" description="Disordered" evidence="10">
    <location>
        <begin position="399"/>
        <end position="459"/>
    </location>
</feature>
<evidence type="ECO:0000313" key="15">
    <source>
        <dbReference type="Proteomes" id="UP001558613"/>
    </source>
</evidence>
<evidence type="ECO:0000256" key="6">
    <source>
        <dbReference type="ARBA" id="ARBA00022949"/>
    </source>
</evidence>
<keyword evidence="15" id="KW-1185">Reference proteome</keyword>
<dbReference type="SMART" id="SM00037">
    <property type="entry name" value="CNX"/>
    <property type="match status" value="1"/>
</dbReference>
<dbReference type="InterPro" id="IPR019570">
    <property type="entry name" value="Connexin_CCC"/>
</dbReference>